<protein>
    <submittedName>
        <fullName evidence="1">Uncharacterized protein</fullName>
    </submittedName>
</protein>
<reference evidence="1" key="1">
    <citation type="submission" date="2020-04" db="EMBL/GenBank/DDBJ databases">
        <title>Analysis of mating type loci in Filobasidium floriforme.</title>
        <authorList>
            <person name="Nowrousian M."/>
        </authorList>
    </citation>
    <scope>NUCLEOTIDE SEQUENCE</scope>
    <source>
        <strain evidence="1">CBS 6242</strain>
    </source>
</reference>
<organism evidence="1 2">
    <name type="scientific">Filobasidium floriforme</name>
    <dbReference type="NCBI Taxonomy" id="5210"/>
    <lineage>
        <taxon>Eukaryota</taxon>
        <taxon>Fungi</taxon>
        <taxon>Dikarya</taxon>
        <taxon>Basidiomycota</taxon>
        <taxon>Agaricomycotina</taxon>
        <taxon>Tremellomycetes</taxon>
        <taxon>Filobasidiales</taxon>
        <taxon>Filobasidiaceae</taxon>
        <taxon>Filobasidium</taxon>
    </lineage>
</organism>
<evidence type="ECO:0000313" key="2">
    <source>
        <dbReference type="Proteomes" id="UP000812966"/>
    </source>
</evidence>
<name>A0A8K0JH06_9TREE</name>
<accession>A0A8K0JH06</accession>
<dbReference type="EMBL" id="JABELV010000133">
    <property type="protein sequence ID" value="KAG7529864.1"/>
    <property type="molecule type" value="Genomic_DNA"/>
</dbReference>
<proteinExistence type="predicted"/>
<comment type="caution">
    <text evidence="1">The sequence shown here is derived from an EMBL/GenBank/DDBJ whole genome shotgun (WGS) entry which is preliminary data.</text>
</comment>
<dbReference type="AlphaFoldDB" id="A0A8K0JH06"/>
<gene>
    <name evidence="1" type="ORF">FFLO_05354</name>
</gene>
<sequence length="102" mass="10919">MVLRISLTTRSAIATQALAVLADNLRDLDLGDATVLDQQDWRTTAESLLRAGMAWDPDTLNPSEKTKAAQSLSLLSCRVAACPGPLGDWVRKEAKALVGLSI</sequence>
<dbReference type="Proteomes" id="UP000812966">
    <property type="component" value="Unassembled WGS sequence"/>
</dbReference>
<keyword evidence="2" id="KW-1185">Reference proteome</keyword>
<evidence type="ECO:0000313" key="1">
    <source>
        <dbReference type="EMBL" id="KAG7529864.1"/>
    </source>
</evidence>